<dbReference type="SMART" id="SM00448">
    <property type="entry name" value="REC"/>
    <property type="match status" value="1"/>
</dbReference>
<proteinExistence type="predicted"/>
<dbReference type="PANTHER" id="PTHR37299">
    <property type="entry name" value="TRANSCRIPTIONAL REGULATOR-RELATED"/>
    <property type="match status" value="1"/>
</dbReference>
<dbReference type="EMBL" id="CP076133">
    <property type="protein sequence ID" value="QWG04730.1"/>
    <property type="molecule type" value="Genomic_DNA"/>
</dbReference>
<feature type="domain" description="HTH LytTR-type" evidence="3">
    <location>
        <begin position="146"/>
        <end position="253"/>
    </location>
</feature>
<evidence type="ECO:0000259" key="3">
    <source>
        <dbReference type="PROSITE" id="PS50930"/>
    </source>
</evidence>
<dbReference type="PANTHER" id="PTHR37299:SF1">
    <property type="entry name" value="STAGE 0 SPORULATION PROTEIN A HOMOLOG"/>
    <property type="match status" value="1"/>
</dbReference>
<accession>A0AAX1NE37</accession>
<dbReference type="Proteomes" id="UP000678679">
    <property type="component" value="Chromosome 2"/>
</dbReference>
<organism evidence="4 5">
    <name type="scientific">Flammeovirga yaeyamensis</name>
    <dbReference type="NCBI Taxonomy" id="367791"/>
    <lineage>
        <taxon>Bacteria</taxon>
        <taxon>Pseudomonadati</taxon>
        <taxon>Bacteroidota</taxon>
        <taxon>Cytophagia</taxon>
        <taxon>Cytophagales</taxon>
        <taxon>Flammeovirgaceae</taxon>
        <taxon>Flammeovirga</taxon>
    </lineage>
</organism>
<keyword evidence="1" id="KW-0597">Phosphoprotein</keyword>
<keyword evidence="4" id="KW-0238">DNA-binding</keyword>
<evidence type="ECO:0000313" key="5">
    <source>
        <dbReference type="Proteomes" id="UP000678679"/>
    </source>
</evidence>
<dbReference type="Gene3D" id="2.40.50.1020">
    <property type="entry name" value="LytTr DNA-binding domain"/>
    <property type="match status" value="1"/>
</dbReference>
<dbReference type="SMART" id="SM00850">
    <property type="entry name" value="LytTR"/>
    <property type="match status" value="1"/>
</dbReference>
<gene>
    <name evidence="4" type="ORF">KMW28_27920</name>
</gene>
<feature type="domain" description="Response regulatory" evidence="2">
    <location>
        <begin position="2"/>
        <end position="116"/>
    </location>
</feature>
<dbReference type="PROSITE" id="PS50930">
    <property type="entry name" value="HTH_LYTTR"/>
    <property type="match status" value="1"/>
</dbReference>
<dbReference type="AlphaFoldDB" id="A0AAX1NE37"/>
<evidence type="ECO:0000313" key="4">
    <source>
        <dbReference type="EMBL" id="QWG04730.1"/>
    </source>
</evidence>
<dbReference type="InterPro" id="IPR007492">
    <property type="entry name" value="LytTR_DNA-bd_dom"/>
</dbReference>
<evidence type="ECO:0000256" key="1">
    <source>
        <dbReference type="PROSITE-ProRule" id="PRU00169"/>
    </source>
</evidence>
<dbReference type="InterPro" id="IPR046947">
    <property type="entry name" value="LytR-like"/>
</dbReference>
<dbReference type="SUPFAM" id="SSF52172">
    <property type="entry name" value="CheY-like"/>
    <property type="match status" value="1"/>
</dbReference>
<dbReference type="Gene3D" id="3.40.50.2300">
    <property type="match status" value="1"/>
</dbReference>
<dbReference type="Pfam" id="PF04397">
    <property type="entry name" value="LytTR"/>
    <property type="match status" value="1"/>
</dbReference>
<dbReference type="GO" id="GO:0003677">
    <property type="term" value="F:DNA binding"/>
    <property type="evidence" value="ECO:0007669"/>
    <property type="project" value="UniProtKB-KW"/>
</dbReference>
<reference evidence="4 5" key="1">
    <citation type="submission" date="2021-05" db="EMBL/GenBank/DDBJ databases">
        <title>Comparative genomic studies on the polysaccharide-degrading batcterial strains of the Flammeovirga genus.</title>
        <authorList>
            <person name="Zewei F."/>
            <person name="Zheng Z."/>
            <person name="Yu L."/>
            <person name="Ruyue G."/>
            <person name="Yanhong M."/>
            <person name="Yuanyuan C."/>
            <person name="Jingyan G."/>
            <person name="Wenjun H."/>
        </authorList>
    </citation>
    <scope>NUCLEOTIDE SEQUENCE [LARGE SCALE GENOMIC DNA]</scope>
    <source>
        <strain evidence="4 5">NBRC:100898</strain>
    </source>
</reference>
<protein>
    <submittedName>
        <fullName evidence="4">LytTR family transcriptional regulator DNA-binding domain-containing protein</fullName>
    </submittedName>
</protein>
<dbReference type="GO" id="GO:0000156">
    <property type="term" value="F:phosphorelay response regulator activity"/>
    <property type="evidence" value="ECO:0007669"/>
    <property type="project" value="InterPro"/>
</dbReference>
<dbReference type="InterPro" id="IPR001789">
    <property type="entry name" value="Sig_transdc_resp-reg_receiver"/>
</dbReference>
<dbReference type="PROSITE" id="PS50110">
    <property type="entry name" value="RESPONSE_REGULATORY"/>
    <property type="match status" value="1"/>
</dbReference>
<evidence type="ECO:0000259" key="2">
    <source>
        <dbReference type="PROSITE" id="PS50110"/>
    </source>
</evidence>
<name>A0AAX1NE37_9BACT</name>
<keyword evidence="5" id="KW-1185">Reference proteome</keyword>
<dbReference type="InterPro" id="IPR011006">
    <property type="entry name" value="CheY-like_superfamily"/>
</dbReference>
<dbReference type="Pfam" id="PF00072">
    <property type="entry name" value="Response_reg"/>
    <property type="match status" value="1"/>
</dbReference>
<dbReference type="KEGG" id="fya:KMW28_27920"/>
<sequence length="253" mass="29521">MKILIIEDEIPAQRYLKKCIEKVMPSAEFIFPIQSVEEGKEFFNSKSDLPDLIFSDIELSDGLSFDIYKDIDLKVPIIFVTAYNDYALRAFEVNSVDYLLKPINESDIEKSLEKFNNNTINHLSNETIKDVAKGVEQQELSFRQRIWVNYPTNLTIAEVNQIHAFQSENKTVFVHQDNGVSGHIDLTLDKLEKELDPEYFFRVNRQFIVNINGVVSIEPHYNGKWVLRIKSDEQIEIIIPKEKVSKFKQWMVK</sequence>
<dbReference type="RefSeq" id="WP_169666648.1">
    <property type="nucleotide sequence ID" value="NZ_CP076133.1"/>
</dbReference>
<feature type="modified residue" description="4-aspartylphosphate" evidence="1">
    <location>
        <position position="56"/>
    </location>
</feature>